<proteinExistence type="inferred from homology"/>
<evidence type="ECO:0000256" key="1">
    <source>
        <dbReference type="ARBA" id="ARBA00010396"/>
    </source>
</evidence>
<comment type="catalytic activity">
    <reaction evidence="6">
        <text>cytidine(1402) in 16S rRNA + S-adenosyl-L-methionine = N(4)-methylcytidine(1402) in 16S rRNA + S-adenosyl-L-homocysteine + H(+)</text>
        <dbReference type="Rhea" id="RHEA:42928"/>
        <dbReference type="Rhea" id="RHEA-COMP:10286"/>
        <dbReference type="Rhea" id="RHEA-COMP:10287"/>
        <dbReference type="ChEBI" id="CHEBI:15378"/>
        <dbReference type="ChEBI" id="CHEBI:57856"/>
        <dbReference type="ChEBI" id="CHEBI:59789"/>
        <dbReference type="ChEBI" id="CHEBI:74506"/>
        <dbReference type="ChEBI" id="CHEBI:82748"/>
        <dbReference type="EC" id="2.1.1.199"/>
    </reaction>
</comment>
<evidence type="ECO:0000256" key="5">
    <source>
        <dbReference type="ARBA" id="ARBA00022691"/>
    </source>
</evidence>
<name>A0A1G1X1P7_9BACT</name>
<evidence type="ECO:0000256" key="4">
    <source>
        <dbReference type="ARBA" id="ARBA00022679"/>
    </source>
</evidence>
<feature type="compositionally biased region" description="Basic residues" evidence="7">
    <location>
        <begin position="308"/>
        <end position="318"/>
    </location>
</feature>
<comment type="subcellular location">
    <subcellularLocation>
        <location evidence="6">Cytoplasm</location>
    </subcellularLocation>
</comment>
<feature type="binding site" evidence="6">
    <location>
        <position position="51"/>
    </location>
    <ligand>
        <name>S-adenosyl-L-methionine</name>
        <dbReference type="ChEBI" id="CHEBI:59789"/>
    </ligand>
</feature>
<accession>A0A1G1X1P7</accession>
<keyword evidence="5 6" id="KW-0949">S-adenosyl-L-methionine</keyword>
<dbReference type="InterPro" id="IPR029063">
    <property type="entry name" value="SAM-dependent_MTases_sf"/>
</dbReference>
<keyword evidence="2 6" id="KW-0698">rRNA processing</keyword>
<dbReference type="AlphaFoldDB" id="A0A1G1X1P7"/>
<dbReference type="CDD" id="cd02440">
    <property type="entry name" value="AdoMet_MTases"/>
    <property type="match status" value="1"/>
</dbReference>
<dbReference type="PANTHER" id="PTHR11265">
    <property type="entry name" value="S-ADENOSYL-METHYLTRANSFERASE MRAW"/>
    <property type="match status" value="1"/>
</dbReference>
<keyword evidence="6" id="KW-0963">Cytoplasm</keyword>
<keyword evidence="4 6" id="KW-0808">Transferase</keyword>
<comment type="similarity">
    <text evidence="1 6">Belongs to the methyltransferase superfamily. RsmH family.</text>
</comment>
<evidence type="ECO:0000256" key="2">
    <source>
        <dbReference type="ARBA" id="ARBA00022552"/>
    </source>
</evidence>
<dbReference type="EMBL" id="MHHR01000025">
    <property type="protein sequence ID" value="OGY33935.1"/>
    <property type="molecule type" value="Genomic_DNA"/>
</dbReference>
<feature type="region of interest" description="Disordered" evidence="7">
    <location>
        <begin position="292"/>
        <end position="318"/>
    </location>
</feature>
<dbReference type="InterPro" id="IPR023397">
    <property type="entry name" value="SAM-dep_MeTrfase_MraW_recog"/>
</dbReference>
<keyword evidence="3 6" id="KW-0489">Methyltransferase</keyword>
<dbReference type="HAMAP" id="MF_01007">
    <property type="entry name" value="16SrRNA_methyltr_H"/>
    <property type="match status" value="1"/>
</dbReference>
<sequence length="318" mass="34440">MSEHIPVLVQEVLSFLLPKPGDTLLDATLGHGGHAKAFLDAAPDTHVIGIDADSAALEIAKQTLASYGDKVTYVHGNFYELPDVQVNAVLFDLGIGSHQIADETRGFSFTSPGALTMQYGEHAALPDSNLSSINELTQKLHRYPDAEDIVNSLSPTALAELVRVYGEERYAGVVGNAIAEGRPFASAARLAKAVEAALPAFYEKGRINPATRTFQALRLAVNRELEVLEKALPAALDRLLPGGVIVVISFHSLEDRIVKRYFRSEAQGCICPPQQVVCICSHKPRLEILTKRPASATEEEAKTNPRSRSAKIRAAKKI</sequence>
<protein>
    <recommendedName>
        <fullName evidence="6">Ribosomal RNA small subunit methyltransferase H</fullName>
        <ecNumber evidence="6">2.1.1.199</ecNumber>
    </recommendedName>
    <alternativeName>
        <fullName evidence="6">16S rRNA m(4)C1402 methyltransferase</fullName>
    </alternativeName>
    <alternativeName>
        <fullName evidence="6">rRNA (cytosine-N(4)-)-methyltransferase RsmH</fullName>
    </alternativeName>
</protein>
<evidence type="ECO:0000313" key="8">
    <source>
        <dbReference type="EMBL" id="OGY33935.1"/>
    </source>
</evidence>
<comment type="caution">
    <text evidence="8">The sequence shown here is derived from an EMBL/GenBank/DDBJ whole genome shotgun (WGS) entry which is preliminary data.</text>
</comment>
<dbReference type="SUPFAM" id="SSF53335">
    <property type="entry name" value="S-adenosyl-L-methionine-dependent methyltransferases"/>
    <property type="match status" value="1"/>
</dbReference>
<gene>
    <name evidence="6" type="primary">rsmH</name>
    <name evidence="8" type="ORF">A3D99_01755</name>
</gene>
<evidence type="ECO:0000256" key="6">
    <source>
        <dbReference type="HAMAP-Rule" id="MF_01007"/>
    </source>
</evidence>
<comment type="function">
    <text evidence="6">Specifically methylates the N4 position of cytidine in position 1402 (C1402) of 16S rRNA.</text>
</comment>
<reference evidence="8 9" key="1">
    <citation type="journal article" date="2016" name="Nat. Commun.">
        <title>Thousands of microbial genomes shed light on interconnected biogeochemical processes in an aquifer system.</title>
        <authorList>
            <person name="Anantharaman K."/>
            <person name="Brown C.T."/>
            <person name="Hug L.A."/>
            <person name="Sharon I."/>
            <person name="Castelle C.J."/>
            <person name="Probst A.J."/>
            <person name="Thomas B.C."/>
            <person name="Singh A."/>
            <person name="Wilkins M.J."/>
            <person name="Karaoz U."/>
            <person name="Brodie E.L."/>
            <person name="Williams K.H."/>
            <person name="Hubbard S.S."/>
            <person name="Banfield J.F."/>
        </authorList>
    </citation>
    <scope>NUCLEOTIDE SEQUENCE [LARGE SCALE GENOMIC DNA]</scope>
</reference>
<feature type="binding site" evidence="6">
    <location>
        <position position="78"/>
    </location>
    <ligand>
        <name>S-adenosyl-L-methionine</name>
        <dbReference type="ChEBI" id="CHEBI:59789"/>
    </ligand>
</feature>
<dbReference type="NCBIfam" id="TIGR00006">
    <property type="entry name" value="16S rRNA (cytosine(1402)-N(4))-methyltransferase RsmH"/>
    <property type="match status" value="1"/>
</dbReference>
<dbReference type="SUPFAM" id="SSF81799">
    <property type="entry name" value="Putative methyltransferase TM0872, insert domain"/>
    <property type="match status" value="1"/>
</dbReference>
<evidence type="ECO:0000313" key="9">
    <source>
        <dbReference type="Proteomes" id="UP000177528"/>
    </source>
</evidence>
<dbReference type="PANTHER" id="PTHR11265:SF0">
    <property type="entry name" value="12S RRNA N4-METHYLCYTIDINE METHYLTRANSFERASE"/>
    <property type="match status" value="1"/>
</dbReference>
<feature type="binding site" evidence="6">
    <location>
        <position position="92"/>
    </location>
    <ligand>
        <name>S-adenosyl-L-methionine</name>
        <dbReference type="ChEBI" id="CHEBI:59789"/>
    </ligand>
</feature>
<feature type="binding site" evidence="6">
    <location>
        <position position="99"/>
    </location>
    <ligand>
        <name>S-adenosyl-L-methionine</name>
        <dbReference type="ChEBI" id="CHEBI:59789"/>
    </ligand>
</feature>
<organism evidence="8 9">
    <name type="scientific">Candidatus Andersenbacteria bacterium RIFCSPHIGHO2_12_FULL_45_11</name>
    <dbReference type="NCBI Taxonomy" id="1797281"/>
    <lineage>
        <taxon>Bacteria</taxon>
        <taxon>Candidatus Anderseniibacteriota</taxon>
    </lineage>
</organism>
<evidence type="ECO:0000256" key="3">
    <source>
        <dbReference type="ARBA" id="ARBA00022603"/>
    </source>
</evidence>
<dbReference type="GO" id="GO:0070475">
    <property type="term" value="P:rRNA base methylation"/>
    <property type="evidence" value="ECO:0007669"/>
    <property type="project" value="UniProtKB-UniRule"/>
</dbReference>
<dbReference type="Proteomes" id="UP000177528">
    <property type="component" value="Unassembled WGS sequence"/>
</dbReference>
<feature type="binding site" evidence="6">
    <location>
        <begin position="32"/>
        <end position="34"/>
    </location>
    <ligand>
        <name>S-adenosyl-L-methionine</name>
        <dbReference type="ChEBI" id="CHEBI:59789"/>
    </ligand>
</feature>
<dbReference type="EC" id="2.1.1.199" evidence="6"/>
<dbReference type="PIRSF" id="PIRSF004486">
    <property type="entry name" value="MraW"/>
    <property type="match status" value="1"/>
</dbReference>
<dbReference type="Gene3D" id="3.40.50.150">
    <property type="entry name" value="Vaccinia Virus protein VP39"/>
    <property type="match status" value="1"/>
</dbReference>
<dbReference type="GO" id="GO:0005737">
    <property type="term" value="C:cytoplasm"/>
    <property type="evidence" value="ECO:0007669"/>
    <property type="project" value="UniProtKB-SubCell"/>
</dbReference>
<dbReference type="GO" id="GO:0071424">
    <property type="term" value="F:rRNA (cytosine-N4-)-methyltransferase activity"/>
    <property type="evidence" value="ECO:0007669"/>
    <property type="project" value="UniProtKB-UniRule"/>
</dbReference>
<evidence type="ECO:0000256" key="7">
    <source>
        <dbReference type="SAM" id="MobiDB-lite"/>
    </source>
</evidence>
<dbReference type="Gene3D" id="1.10.150.170">
    <property type="entry name" value="Putative methyltransferase TM0872, insert domain"/>
    <property type="match status" value="1"/>
</dbReference>
<dbReference type="Pfam" id="PF01795">
    <property type="entry name" value="Methyltransf_5"/>
    <property type="match status" value="1"/>
</dbReference>
<dbReference type="InterPro" id="IPR002903">
    <property type="entry name" value="RsmH"/>
</dbReference>